<reference evidence="3" key="1">
    <citation type="journal article" date="2019" name="Int. J. Syst. Evol. Microbiol.">
        <title>The Global Catalogue of Microorganisms (GCM) 10K type strain sequencing project: providing services to taxonomists for standard genome sequencing and annotation.</title>
        <authorList>
            <consortium name="The Broad Institute Genomics Platform"/>
            <consortium name="The Broad Institute Genome Sequencing Center for Infectious Disease"/>
            <person name="Wu L."/>
            <person name="Ma J."/>
        </authorList>
    </citation>
    <scope>NUCLEOTIDE SEQUENCE [LARGE SCALE GENOMIC DNA]</scope>
    <source>
        <strain evidence="3">CGMCC 1.12482</strain>
    </source>
</reference>
<proteinExistence type="predicted"/>
<feature type="signal peptide" evidence="1">
    <location>
        <begin position="1"/>
        <end position="28"/>
    </location>
</feature>
<dbReference type="InterPro" id="IPR011990">
    <property type="entry name" value="TPR-like_helical_dom_sf"/>
</dbReference>
<dbReference type="PANTHER" id="PTHR11102:SF160">
    <property type="entry name" value="ERAD-ASSOCIATED E3 UBIQUITIN-PROTEIN LIGASE COMPONENT HRD3"/>
    <property type="match status" value="1"/>
</dbReference>
<evidence type="ECO:0008006" key="4">
    <source>
        <dbReference type="Google" id="ProtNLM"/>
    </source>
</evidence>
<accession>A0ABQ1PS29</accession>
<dbReference type="SUPFAM" id="SSF81901">
    <property type="entry name" value="HCP-like"/>
    <property type="match status" value="1"/>
</dbReference>
<dbReference type="Proteomes" id="UP000638188">
    <property type="component" value="Unassembled WGS sequence"/>
</dbReference>
<dbReference type="Gene3D" id="1.25.40.10">
    <property type="entry name" value="Tetratricopeptide repeat domain"/>
    <property type="match status" value="2"/>
</dbReference>
<gene>
    <name evidence="2" type="ORF">GCM10007418_21790</name>
</gene>
<evidence type="ECO:0000313" key="2">
    <source>
        <dbReference type="EMBL" id="GGD02225.1"/>
    </source>
</evidence>
<feature type="chain" id="PRO_5045631389" description="Sel1 repeat family protein" evidence="1">
    <location>
        <begin position="29"/>
        <end position="337"/>
    </location>
</feature>
<evidence type="ECO:0000313" key="3">
    <source>
        <dbReference type="Proteomes" id="UP000638188"/>
    </source>
</evidence>
<dbReference type="EMBL" id="BMFF01000004">
    <property type="protein sequence ID" value="GGD02225.1"/>
    <property type="molecule type" value="Genomic_DNA"/>
</dbReference>
<keyword evidence="3" id="KW-1185">Reference proteome</keyword>
<protein>
    <recommendedName>
        <fullName evidence="4">Sel1 repeat family protein</fullName>
    </recommendedName>
</protein>
<comment type="caution">
    <text evidence="2">The sequence shown here is derived from an EMBL/GenBank/DDBJ whole genome shotgun (WGS) entry which is preliminary data.</text>
</comment>
<dbReference type="PANTHER" id="PTHR11102">
    <property type="entry name" value="SEL-1-LIKE PROTEIN"/>
    <property type="match status" value="1"/>
</dbReference>
<dbReference type="InterPro" id="IPR050767">
    <property type="entry name" value="Sel1_AlgK"/>
</dbReference>
<sequence>MGYMRERTTKPQRWLLILMCFAVCPVWAELTPEQQAAKEHGSILYRQFKAISAEPYLTIAAEAGDAESQFLLAEALRKNNRFMTPEAYRWLEASAEQDNSYAMIRLGRSGDGLCAVMGNCSEGTKTPEQWLAEALQLNEGGAAQGDPEAMYLMYKITLDREWLKKASEAGHALAQYWLAGYTEDGMGLYLWPGSRQEAVKKWYKASAEGGYPLSMKDYATILLIEKDYSGYRYWIEKVAETGYVSGVYEYSMMLIDPRYDGYKKDMVKGYGLLLLFLELEGGGFLNKETIEKELPQYAEKMTAEQLEQAREFAAEWKATHPPLSFFPQKLDPSDTLF</sequence>
<evidence type="ECO:0000256" key="1">
    <source>
        <dbReference type="SAM" id="SignalP"/>
    </source>
</evidence>
<keyword evidence="1" id="KW-0732">Signal</keyword>
<name>A0ABQ1PS29_9GAMM</name>
<organism evidence="2 3">
    <name type="scientific">Halopseudomonas salina</name>
    <dbReference type="NCBI Taxonomy" id="1323744"/>
    <lineage>
        <taxon>Bacteria</taxon>
        <taxon>Pseudomonadati</taxon>
        <taxon>Pseudomonadota</taxon>
        <taxon>Gammaproteobacteria</taxon>
        <taxon>Pseudomonadales</taxon>
        <taxon>Pseudomonadaceae</taxon>
        <taxon>Halopseudomonas</taxon>
    </lineage>
</organism>